<dbReference type="SMART" id="SM00228">
    <property type="entry name" value="PDZ"/>
    <property type="match status" value="1"/>
</dbReference>
<feature type="domain" description="PDZ" evidence="1">
    <location>
        <begin position="340"/>
        <end position="410"/>
    </location>
</feature>
<protein>
    <recommendedName>
        <fullName evidence="1">PDZ domain-containing protein</fullName>
    </recommendedName>
</protein>
<dbReference type="InterPro" id="IPR041489">
    <property type="entry name" value="PDZ_6"/>
</dbReference>
<evidence type="ECO:0000313" key="2">
    <source>
        <dbReference type="EMBL" id="RSK31696.1"/>
    </source>
</evidence>
<name>A0A428JGQ1_9BACT</name>
<dbReference type="OrthoDB" id="3521766at2"/>
<dbReference type="SUPFAM" id="SSF50156">
    <property type="entry name" value="PDZ domain-like"/>
    <property type="match status" value="1"/>
</dbReference>
<organism evidence="2 3">
    <name type="scientific">Hymenobacter metallilatus</name>
    <dbReference type="NCBI Taxonomy" id="2493666"/>
    <lineage>
        <taxon>Bacteria</taxon>
        <taxon>Pseudomonadati</taxon>
        <taxon>Bacteroidota</taxon>
        <taxon>Cytophagia</taxon>
        <taxon>Cytophagales</taxon>
        <taxon>Hymenobacteraceae</taxon>
        <taxon>Hymenobacter</taxon>
    </lineage>
</organism>
<keyword evidence="3" id="KW-1185">Reference proteome</keyword>
<dbReference type="InterPro" id="IPR001478">
    <property type="entry name" value="PDZ"/>
</dbReference>
<dbReference type="PROSITE" id="PS50106">
    <property type="entry name" value="PDZ"/>
    <property type="match status" value="1"/>
</dbReference>
<dbReference type="Pfam" id="PF13650">
    <property type="entry name" value="Asp_protease_2"/>
    <property type="match status" value="1"/>
</dbReference>
<gene>
    <name evidence="2" type="ORF">EI290_12765</name>
</gene>
<dbReference type="RefSeq" id="WP_125430823.1">
    <property type="nucleotide sequence ID" value="NZ_RWIS01000008.1"/>
</dbReference>
<dbReference type="InterPro" id="IPR021109">
    <property type="entry name" value="Peptidase_aspartic_dom_sf"/>
</dbReference>
<evidence type="ECO:0000259" key="1">
    <source>
        <dbReference type="PROSITE" id="PS50106"/>
    </source>
</evidence>
<dbReference type="Proteomes" id="UP000280066">
    <property type="component" value="Unassembled WGS sequence"/>
</dbReference>
<evidence type="ECO:0000313" key="3">
    <source>
        <dbReference type="Proteomes" id="UP000280066"/>
    </source>
</evidence>
<accession>A0A428JGQ1</accession>
<dbReference type="EMBL" id="RWIS01000008">
    <property type="protein sequence ID" value="RSK31696.1"/>
    <property type="molecule type" value="Genomic_DNA"/>
</dbReference>
<dbReference type="Gene3D" id="2.30.42.10">
    <property type="match status" value="1"/>
</dbReference>
<sequence>MLLPICTLVFAGRSRVAWICAGLLLLILGTGQAQPAAFQFRKPSIRQAQVPFVLQRNLIVLETFLNGKGPYNFLLDTGIGTSLITDPYVGQELNLAMEGRFLVAGAGEERPLEAFQVPSVAVRLPGGAEAAGLSFLILSDDVLNLSGYVGMPIHGLLGSDVFRSFVVEIDPEMQVLVLHKPAQYRPPRGRRWARIPLDMEGRKTYVTLPVQLSESLTLPLKLVLDTGAGHALSLETTSDSRLQIPATHIRTPLGRGLSGNINGCLARVRALQLGQYTLSTLVTSFPDASDVASRAETPRNGNLGFELLKRFKVIIDYEHNVLMLKPNSTFKDPFEHDMCGFDLLATGPDYRKYKILRIEPDGPAFHAGLRVGDEILSVNLMPAEFFNLNQFSRLLHSEDGRRLLFVVRHPDGELFTTTVQLKRQI</sequence>
<comment type="caution">
    <text evidence="2">The sequence shown here is derived from an EMBL/GenBank/DDBJ whole genome shotgun (WGS) entry which is preliminary data.</text>
</comment>
<dbReference type="AlphaFoldDB" id="A0A428JGQ1"/>
<dbReference type="InterPro" id="IPR036034">
    <property type="entry name" value="PDZ_sf"/>
</dbReference>
<reference evidence="2 3" key="1">
    <citation type="submission" date="2018-12" db="EMBL/GenBank/DDBJ databases">
        <authorList>
            <person name="Feng G."/>
            <person name="Zhu H."/>
        </authorList>
    </citation>
    <scope>NUCLEOTIDE SEQUENCE [LARGE SCALE GENOMIC DNA]</scope>
    <source>
        <strain evidence="2 3">9PBR-2</strain>
    </source>
</reference>
<dbReference type="Pfam" id="PF17820">
    <property type="entry name" value="PDZ_6"/>
    <property type="match status" value="1"/>
</dbReference>
<dbReference type="Gene3D" id="2.40.70.10">
    <property type="entry name" value="Acid Proteases"/>
    <property type="match status" value="2"/>
</dbReference>
<proteinExistence type="predicted"/>